<dbReference type="AlphaFoldDB" id="A0A2A9A1N1"/>
<feature type="chain" id="PRO_5012721547" evidence="1">
    <location>
        <begin position="37"/>
        <end position="150"/>
    </location>
</feature>
<protein>
    <submittedName>
        <fullName evidence="2">Uncharacterized protein</fullName>
    </submittedName>
</protein>
<evidence type="ECO:0000256" key="1">
    <source>
        <dbReference type="SAM" id="SignalP"/>
    </source>
</evidence>
<feature type="signal peptide" evidence="1">
    <location>
        <begin position="1"/>
        <end position="36"/>
    </location>
</feature>
<dbReference type="Proteomes" id="UP000220032">
    <property type="component" value="Unassembled WGS sequence"/>
</dbReference>
<sequence>MKRFNHSVIMKKFVGVTLASAIGFSGFGVFGTSAHAAEYTNDVAINQLVKVEDMSLKQLQEAIQQKNDPFINQVKVFINKNFQEAEFLWRKVSNPLKTTIVDLLIGDEKDYSKKVDAGLKNHFKEVPALLKFASPGFLKDLIKLLDYLPE</sequence>
<dbReference type="RefSeq" id="WP_098342369.1">
    <property type="nucleotide sequence ID" value="NZ_NTRR01000015.1"/>
</dbReference>
<evidence type="ECO:0000313" key="2">
    <source>
        <dbReference type="EMBL" id="PFE16311.1"/>
    </source>
</evidence>
<comment type="caution">
    <text evidence="2">The sequence shown here is derived from an EMBL/GenBank/DDBJ whole genome shotgun (WGS) entry which is preliminary data.</text>
</comment>
<keyword evidence="1" id="KW-0732">Signal</keyword>
<organism evidence="2 3">
    <name type="scientific">Bacillus cereus</name>
    <dbReference type="NCBI Taxonomy" id="1396"/>
    <lineage>
        <taxon>Bacteria</taxon>
        <taxon>Bacillati</taxon>
        <taxon>Bacillota</taxon>
        <taxon>Bacilli</taxon>
        <taxon>Bacillales</taxon>
        <taxon>Bacillaceae</taxon>
        <taxon>Bacillus</taxon>
        <taxon>Bacillus cereus group</taxon>
    </lineage>
</organism>
<dbReference type="EMBL" id="NTRR01000015">
    <property type="protein sequence ID" value="PFE16311.1"/>
    <property type="molecule type" value="Genomic_DNA"/>
</dbReference>
<proteinExistence type="predicted"/>
<accession>A0A2A9A1N1</accession>
<gene>
    <name evidence="2" type="ORF">CN307_10600</name>
</gene>
<reference evidence="2 3" key="1">
    <citation type="submission" date="2017-09" db="EMBL/GenBank/DDBJ databases">
        <title>Large-scale bioinformatics analysis of Bacillus genomes uncovers conserved roles of natural products in bacterial physiology.</title>
        <authorList>
            <consortium name="Agbiome Team Llc"/>
            <person name="Bleich R.M."/>
            <person name="Grubbs K.J."/>
            <person name="Santa Maria K.C."/>
            <person name="Allen S.E."/>
            <person name="Farag S."/>
            <person name="Shank E.A."/>
            <person name="Bowers A."/>
        </authorList>
    </citation>
    <scope>NUCLEOTIDE SEQUENCE [LARGE SCALE GENOMIC DNA]</scope>
    <source>
        <strain evidence="2 3">AFS022681</strain>
    </source>
</reference>
<evidence type="ECO:0000313" key="3">
    <source>
        <dbReference type="Proteomes" id="UP000220032"/>
    </source>
</evidence>
<name>A0A2A9A1N1_BACCE</name>